<dbReference type="Proteomes" id="UP000251692">
    <property type="component" value="Unassembled WGS sequence"/>
</dbReference>
<dbReference type="OrthoDB" id="893408at2"/>
<dbReference type="RefSeq" id="WP_112304320.1">
    <property type="nucleotide sequence ID" value="NZ_QMDV01000001.1"/>
</dbReference>
<organism evidence="1 2">
    <name type="scientific">Pontibacter arcticus</name>
    <dbReference type="NCBI Taxonomy" id="2080288"/>
    <lineage>
        <taxon>Bacteria</taxon>
        <taxon>Pseudomonadati</taxon>
        <taxon>Bacteroidota</taxon>
        <taxon>Cytophagia</taxon>
        <taxon>Cytophagales</taxon>
        <taxon>Hymenobacteraceae</taxon>
        <taxon>Pontibacter</taxon>
    </lineage>
</organism>
<evidence type="ECO:0008006" key="3">
    <source>
        <dbReference type="Google" id="ProtNLM"/>
    </source>
</evidence>
<reference evidence="1 2" key="1">
    <citation type="submission" date="2018-06" db="EMBL/GenBank/DDBJ databases">
        <authorList>
            <person name="Liu Z.-W."/>
        </authorList>
    </citation>
    <scope>NUCLEOTIDE SEQUENCE [LARGE SCALE GENOMIC DNA]</scope>
    <source>
        <strain evidence="1 2">2b14</strain>
    </source>
</reference>
<accession>A0A364RIP1</accession>
<reference evidence="1 2" key="2">
    <citation type="submission" date="2018-07" db="EMBL/GenBank/DDBJ databases">
        <title>Pontibacter sp. 2b14 genomic sequence and assembly.</title>
        <authorList>
            <person name="Du Z.-J."/>
        </authorList>
    </citation>
    <scope>NUCLEOTIDE SEQUENCE [LARGE SCALE GENOMIC DNA]</scope>
    <source>
        <strain evidence="1 2">2b14</strain>
    </source>
</reference>
<protein>
    <recommendedName>
        <fullName evidence="3">SpoIIAA-like</fullName>
    </recommendedName>
</protein>
<keyword evidence="2" id="KW-1185">Reference proteome</keyword>
<proteinExistence type="predicted"/>
<dbReference type="AlphaFoldDB" id="A0A364RIP1"/>
<comment type="caution">
    <text evidence="1">The sequence shown here is derived from an EMBL/GenBank/DDBJ whole genome shotgun (WGS) entry which is preliminary data.</text>
</comment>
<dbReference type="EMBL" id="QMDV01000001">
    <property type="protein sequence ID" value="RAU84096.1"/>
    <property type="molecule type" value="Genomic_DNA"/>
</dbReference>
<gene>
    <name evidence="1" type="ORF">DP923_03340</name>
</gene>
<sequence>MKHIKLLSTDFLKLEYNAVDDYILANWQGALTNEAIMQGYEDILFFLKKEYCHKLLDNHYEVQGLWAELAEWCAYNWYPRAEAAGLVYHSVIYSQSHFSRLSTDQAIKLVQKGIVKGFDTFEDAENWLKSF</sequence>
<evidence type="ECO:0000313" key="2">
    <source>
        <dbReference type="Proteomes" id="UP000251692"/>
    </source>
</evidence>
<name>A0A364RIP1_9BACT</name>
<evidence type="ECO:0000313" key="1">
    <source>
        <dbReference type="EMBL" id="RAU84096.1"/>
    </source>
</evidence>